<keyword evidence="8 11" id="KW-1133">Transmembrane helix</keyword>
<dbReference type="NCBIfam" id="TIGR00054">
    <property type="entry name" value="RIP metalloprotease RseP"/>
    <property type="match status" value="1"/>
</dbReference>
<dbReference type="eggNOG" id="COG0750">
    <property type="taxonomic scope" value="Bacteria"/>
</dbReference>
<comment type="cofactor">
    <cofactor evidence="1 11">
        <name>Zn(2+)</name>
        <dbReference type="ChEBI" id="CHEBI:29105"/>
    </cofactor>
</comment>
<dbReference type="CDD" id="cd23081">
    <property type="entry name" value="cpPDZ_EcRseP-like"/>
    <property type="match status" value="1"/>
</dbReference>
<evidence type="ECO:0000256" key="3">
    <source>
        <dbReference type="ARBA" id="ARBA00007931"/>
    </source>
</evidence>
<gene>
    <name evidence="13" type="ORF">MARPU_04945</name>
</gene>
<dbReference type="GO" id="GO:0006508">
    <property type="term" value="P:proteolysis"/>
    <property type="evidence" value="ECO:0007669"/>
    <property type="project" value="UniProtKB-KW"/>
</dbReference>
<dbReference type="InterPro" id="IPR008915">
    <property type="entry name" value="Peptidase_M50"/>
</dbReference>
<evidence type="ECO:0000256" key="2">
    <source>
        <dbReference type="ARBA" id="ARBA00004141"/>
    </source>
</evidence>
<evidence type="ECO:0000256" key="9">
    <source>
        <dbReference type="ARBA" id="ARBA00023049"/>
    </source>
</evidence>
<keyword evidence="9 11" id="KW-0482">Metalloprotease</keyword>
<dbReference type="OrthoDB" id="9782003at2"/>
<keyword evidence="14" id="KW-1185">Reference proteome</keyword>
<dbReference type="EC" id="3.4.24.-" evidence="11"/>
<dbReference type="InterPro" id="IPR001478">
    <property type="entry name" value="PDZ"/>
</dbReference>
<dbReference type="Gene3D" id="2.30.42.10">
    <property type="match status" value="2"/>
</dbReference>
<dbReference type="InterPro" id="IPR041489">
    <property type="entry name" value="PDZ_6"/>
</dbReference>
<dbReference type="PROSITE" id="PS50106">
    <property type="entry name" value="PDZ"/>
    <property type="match status" value="1"/>
</dbReference>
<dbReference type="HOGENOM" id="CLU_025778_0_2_6"/>
<evidence type="ECO:0000256" key="10">
    <source>
        <dbReference type="ARBA" id="ARBA00023136"/>
    </source>
</evidence>
<keyword evidence="5 11" id="KW-0812">Transmembrane</keyword>
<keyword evidence="10 11" id="KW-0472">Membrane</keyword>
<feature type="transmembrane region" description="Helical" evidence="11">
    <location>
        <begin position="384"/>
        <end position="413"/>
    </location>
</feature>
<dbReference type="GO" id="GO:0004222">
    <property type="term" value="F:metalloendopeptidase activity"/>
    <property type="evidence" value="ECO:0007669"/>
    <property type="project" value="InterPro"/>
</dbReference>
<dbReference type="Proteomes" id="UP000005275">
    <property type="component" value="Chromosome"/>
</dbReference>
<dbReference type="SMART" id="SM00228">
    <property type="entry name" value="PDZ"/>
    <property type="match status" value="2"/>
</dbReference>
<dbReference type="STRING" id="765910.MARPU_04945"/>
<dbReference type="KEGG" id="mpur:MARPU_04945"/>
<evidence type="ECO:0000256" key="5">
    <source>
        <dbReference type="ARBA" id="ARBA00022692"/>
    </source>
</evidence>
<dbReference type="PANTHER" id="PTHR42837:SF2">
    <property type="entry name" value="MEMBRANE METALLOPROTEASE ARASP2, CHLOROPLASTIC-RELATED"/>
    <property type="match status" value="1"/>
</dbReference>
<reference evidence="13 14" key="1">
    <citation type="submission" date="2013-12" db="EMBL/GenBank/DDBJ databases">
        <authorList>
            <consortium name="DOE Joint Genome Institute"/>
            <person name="Bryant D.A."/>
            <person name="Huntemann M."/>
            <person name="Han J."/>
            <person name="Chen A."/>
            <person name="Kyrpides N."/>
            <person name="Mavromatis K."/>
            <person name="Markowitz V."/>
            <person name="Palaniappan K."/>
            <person name="Ivanova N."/>
            <person name="Schaumberg A."/>
            <person name="Pati A."/>
            <person name="Liolios K."/>
            <person name="Nordberg H.P."/>
            <person name="Cantor M.N."/>
            <person name="Hua S.X."/>
            <person name="Woyke T."/>
        </authorList>
    </citation>
    <scope>NUCLEOTIDE SEQUENCE [LARGE SCALE GENOMIC DNA]</scope>
    <source>
        <strain evidence="13 14">984</strain>
    </source>
</reference>
<dbReference type="EMBL" id="CP007031">
    <property type="protein sequence ID" value="AHF03308.1"/>
    <property type="molecule type" value="Genomic_DNA"/>
</dbReference>
<dbReference type="RefSeq" id="WP_005220371.1">
    <property type="nucleotide sequence ID" value="NZ_CP007031.1"/>
</dbReference>
<evidence type="ECO:0000256" key="11">
    <source>
        <dbReference type="RuleBase" id="RU362031"/>
    </source>
</evidence>
<keyword evidence="7 11" id="KW-0862">Zinc</keyword>
<keyword evidence="4" id="KW-0645">Protease</keyword>
<dbReference type="CDD" id="cd06163">
    <property type="entry name" value="S2P-M50_PDZ_RseP-like"/>
    <property type="match status" value="1"/>
</dbReference>
<comment type="similarity">
    <text evidence="3 11">Belongs to the peptidase M50B family.</text>
</comment>
<keyword evidence="11" id="KW-0479">Metal-binding</keyword>
<feature type="transmembrane region" description="Helical" evidence="11">
    <location>
        <begin position="6"/>
        <end position="28"/>
    </location>
</feature>
<dbReference type="AlphaFoldDB" id="W0E1C1"/>
<organism evidence="13 14">
    <name type="scientific">Marichromatium purpuratum 984</name>
    <dbReference type="NCBI Taxonomy" id="765910"/>
    <lineage>
        <taxon>Bacteria</taxon>
        <taxon>Pseudomonadati</taxon>
        <taxon>Pseudomonadota</taxon>
        <taxon>Gammaproteobacteria</taxon>
        <taxon>Chromatiales</taxon>
        <taxon>Chromatiaceae</taxon>
        <taxon>Marichromatium</taxon>
    </lineage>
</organism>
<dbReference type="InterPro" id="IPR004387">
    <property type="entry name" value="Pept_M50_Zn"/>
</dbReference>
<evidence type="ECO:0000256" key="8">
    <source>
        <dbReference type="ARBA" id="ARBA00022989"/>
    </source>
</evidence>
<evidence type="ECO:0000313" key="14">
    <source>
        <dbReference type="Proteomes" id="UP000005275"/>
    </source>
</evidence>
<sequence length="454" mass="49092">MDMLFTVIAFVVALGILISVHEFGHFWVARRLGIKVLRFSIGFGRPLLTWQRSPDDTEYVLAALPLGGYVRMLDETEDEVPERELHRAFNRQPLWKRVAVVSAGPFSNLLFAVLVYWALFLGGDVGLRPLIGEVEPTSVAAEAGFVSGDELVRVGDRPVRSWEEALFALTAEALDGEPITIGVRDADQVSHERVLPGEALAGIAESPDLVERLGLAPQRPALPPVVGRLVPGEPAEQAGLAVGDRILAADGTAVTRWRDWVALVRERPRQPITLEVERGAGERVTLEIVPRALVEGEHTVGRIGAGVDVPDDLMADYRVEIHHDPLEALVRAGDKTLDTSLMIFKVIGRMLVGQASVENLSGPIAIAETAGRTASHGLESFAKFLAMLSISLGVLNLLPIPLLDGGHLVYYLIEGVKGSPLSETALANAQRVGLVLIVGLMVLAFYVDLSRLLG</sequence>
<accession>W0E1C1</accession>
<dbReference type="SUPFAM" id="SSF50156">
    <property type="entry name" value="PDZ domain-like"/>
    <property type="match status" value="2"/>
</dbReference>
<dbReference type="Pfam" id="PF02163">
    <property type="entry name" value="Peptidase_M50"/>
    <property type="match status" value="1"/>
</dbReference>
<evidence type="ECO:0000256" key="7">
    <source>
        <dbReference type="ARBA" id="ARBA00022833"/>
    </source>
</evidence>
<dbReference type="GO" id="GO:0016020">
    <property type="term" value="C:membrane"/>
    <property type="evidence" value="ECO:0007669"/>
    <property type="project" value="UniProtKB-SubCell"/>
</dbReference>
<evidence type="ECO:0000256" key="1">
    <source>
        <dbReference type="ARBA" id="ARBA00001947"/>
    </source>
</evidence>
<evidence type="ECO:0000259" key="12">
    <source>
        <dbReference type="PROSITE" id="PS50106"/>
    </source>
</evidence>
<dbReference type="InterPro" id="IPR036034">
    <property type="entry name" value="PDZ_sf"/>
</dbReference>
<feature type="domain" description="PDZ" evidence="12">
    <location>
        <begin position="225"/>
        <end position="292"/>
    </location>
</feature>
<evidence type="ECO:0000256" key="4">
    <source>
        <dbReference type="ARBA" id="ARBA00022670"/>
    </source>
</evidence>
<dbReference type="Pfam" id="PF17820">
    <property type="entry name" value="PDZ_6"/>
    <property type="match status" value="1"/>
</dbReference>
<feature type="transmembrane region" description="Helical" evidence="11">
    <location>
        <begin position="425"/>
        <end position="447"/>
    </location>
</feature>
<dbReference type="PANTHER" id="PTHR42837">
    <property type="entry name" value="REGULATOR OF SIGMA-E PROTEASE RSEP"/>
    <property type="match status" value="1"/>
</dbReference>
<name>W0E1C1_MARPU</name>
<feature type="transmembrane region" description="Helical" evidence="11">
    <location>
        <begin position="98"/>
        <end position="119"/>
    </location>
</feature>
<evidence type="ECO:0000313" key="13">
    <source>
        <dbReference type="EMBL" id="AHF03308.1"/>
    </source>
</evidence>
<protein>
    <recommendedName>
        <fullName evidence="11">Zinc metalloprotease</fullName>
        <ecNumber evidence="11">3.4.24.-</ecNumber>
    </recommendedName>
</protein>
<proteinExistence type="inferred from homology"/>
<dbReference type="GO" id="GO:0046872">
    <property type="term" value="F:metal ion binding"/>
    <property type="evidence" value="ECO:0007669"/>
    <property type="project" value="UniProtKB-KW"/>
</dbReference>
<comment type="subcellular location">
    <subcellularLocation>
        <location evidence="2">Membrane</location>
        <topology evidence="2">Multi-pass membrane protein</topology>
    </subcellularLocation>
</comment>
<evidence type="ECO:0000256" key="6">
    <source>
        <dbReference type="ARBA" id="ARBA00022801"/>
    </source>
</evidence>
<keyword evidence="6 11" id="KW-0378">Hydrolase</keyword>